<sequence>MTATAKLDGRTKLLTCVFLTLFMFSFHYYWQYLVIIMLFAVLLLVGFNAQERGQLFRHWKLITFLPAINLFANLFFVNGRVIWSWGWLHLTNLDLQIFIRIALLLIFALALTIKTTPQELALSVGKIFNSLSFRRYHGAGVPLVIIIMVAFIDEFQATFVTVKQAYRLRASTAAEVKGWQRILDYAFLLQPIILISMKKADQVADALTAKGYHHNSSLFDYQSIKYHWLDWLVYGALVVLVAINVLLVRIF</sequence>
<reference evidence="6 7" key="1">
    <citation type="submission" date="2018-07" db="EMBL/GenBank/DDBJ databases">
        <title>Genome sequences of six Lactobacillus spp. isolated from bumble bee guts.</title>
        <authorList>
            <person name="Motta E.V.S."/>
            <person name="Moran N.A."/>
        </authorList>
    </citation>
    <scope>NUCLEOTIDE SEQUENCE [LARGE SCALE GENOMIC DNA]</scope>
    <source>
        <strain evidence="6 7">LV-8.1</strain>
    </source>
</reference>
<keyword evidence="2 5" id="KW-0812">Transmembrane</keyword>
<dbReference type="PANTHER" id="PTHR33514:SF13">
    <property type="entry name" value="PROTEIN ABCI12, CHLOROPLASTIC"/>
    <property type="match status" value="1"/>
</dbReference>
<organism evidence="6 7">
    <name type="scientific">Bombilactobacillus bombi</name>
    <dbReference type="NCBI Taxonomy" id="1303590"/>
    <lineage>
        <taxon>Bacteria</taxon>
        <taxon>Bacillati</taxon>
        <taxon>Bacillota</taxon>
        <taxon>Bacilli</taxon>
        <taxon>Lactobacillales</taxon>
        <taxon>Lactobacillaceae</taxon>
        <taxon>Bombilactobacillus</taxon>
    </lineage>
</organism>
<accession>A0A3R6VHA3</accession>
<feature type="transmembrane region" description="Helical" evidence="5">
    <location>
        <begin position="61"/>
        <end position="83"/>
    </location>
</feature>
<evidence type="ECO:0000313" key="7">
    <source>
        <dbReference type="Proteomes" id="UP000284822"/>
    </source>
</evidence>
<gene>
    <name evidence="6" type="ORF">DS832_03560</name>
</gene>
<evidence type="ECO:0000256" key="3">
    <source>
        <dbReference type="ARBA" id="ARBA00022989"/>
    </source>
</evidence>
<comment type="caution">
    <text evidence="6">The sequence shown here is derived from an EMBL/GenBank/DDBJ whole genome shotgun (WGS) entry which is preliminary data.</text>
</comment>
<dbReference type="CDD" id="cd16914">
    <property type="entry name" value="EcfT"/>
    <property type="match status" value="1"/>
</dbReference>
<comment type="subcellular location">
    <subcellularLocation>
        <location evidence="1">Membrane</location>
        <topology evidence="1">Multi-pass membrane protein</topology>
    </subcellularLocation>
</comment>
<proteinExistence type="predicted"/>
<evidence type="ECO:0000313" key="6">
    <source>
        <dbReference type="EMBL" id="RHW47848.1"/>
    </source>
</evidence>
<dbReference type="AlphaFoldDB" id="A0A3R6VHA3"/>
<evidence type="ECO:0000256" key="1">
    <source>
        <dbReference type="ARBA" id="ARBA00004141"/>
    </source>
</evidence>
<dbReference type="InterPro" id="IPR003339">
    <property type="entry name" value="ABC/ECF_trnsptr_transmembrane"/>
</dbReference>
<dbReference type="RefSeq" id="WP_118910333.1">
    <property type="nucleotide sequence ID" value="NZ_QOCS01000007.1"/>
</dbReference>
<name>A0A3R6VHA3_9LACO</name>
<keyword evidence="4 5" id="KW-0472">Membrane</keyword>
<evidence type="ECO:0000256" key="5">
    <source>
        <dbReference type="SAM" id="Phobius"/>
    </source>
</evidence>
<dbReference type="PANTHER" id="PTHR33514">
    <property type="entry name" value="PROTEIN ABCI12, CHLOROPLASTIC"/>
    <property type="match status" value="1"/>
</dbReference>
<keyword evidence="3 5" id="KW-1133">Transmembrane helix</keyword>
<feature type="transmembrane region" description="Helical" evidence="5">
    <location>
        <begin position="133"/>
        <end position="152"/>
    </location>
</feature>
<feature type="transmembrane region" description="Helical" evidence="5">
    <location>
        <begin position="29"/>
        <end position="49"/>
    </location>
</feature>
<dbReference type="Proteomes" id="UP000284822">
    <property type="component" value="Unassembled WGS sequence"/>
</dbReference>
<dbReference type="EMBL" id="QOCS01000007">
    <property type="protein sequence ID" value="RHW47848.1"/>
    <property type="molecule type" value="Genomic_DNA"/>
</dbReference>
<feature type="transmembrane region" description="Helical" evidence="5">
    <location>
        <begin position="231"/>
        <end position="250"/>
    </location>
</feature>
<evidence type="ECO:0000256" key="4">
    <source>
        <dbReference type="ARBA" id="ARBA00023136"/>
    </source>
</evidence>
<dbReference type="GO" id="GO:0005886">
    <property type="term" value="C:plasma membrane"/>
    <property type="evidence" value="ECO:0007669"/>
    <property type="project" value="TreeGrafter"/>
</dbReference>
<evidence type="ECO:0008006" key="8">
    <source>
        <dbReference type="Google" id="ProtNLM"/>
    </source>
</evidence>
<feature type="transmembrane region" description="Helical" evidence="5">
    <location>
        <begin position="95"/>
        <end position="113"/>
    </location>
</feature>
<protein>
    <recommendedName>
        <fullName evidence="8">Energy-coupling factor transporter transmembrane protein EcfT</fullName>
    </recommendedName>
</protein>
<evidence type="ECO:0000256" key="2">
    <source>
        <dbReference type="ARBA" id="ARBA00022692"/>
    </source>
</evidence>
<dbReference type="Pfam" id="PF02361">
    <property type="entry name" value="CbiQ"/>
    <property type="match status" value="1"/>
</dbReference>